<keyword evidence="3" id="KW-1185">Reference proteome</keyword>
<dbReference type="Proteomes" id="UP000218209">
    <property type="component" value="Unassembled WGS sequence"/>
</dbReference>
<dbReference type="EMBL" id="KV918764">
    <property type="protein sequence ID" value="OSX81216.1"/>
    <property type="molecule type" value="Genomic_DNA"/>
</dbReference>
<organism evidence="2 3">
    <name type="scientific">Porphyra umbilicalis</name>
    <name type="common">Purple laver</name>
    <name type="synonym">Red alga</name>
    <dbReference type="NCBI Taxonomy" id="2786"/>
    <lineage>
        <taxon>Eukaryota</taxon>
        <taxon>Rhodophyta</taxon>
        <taxon>Bangiophyceae</taxon>
        <taxon>Bangiales</taxon>
        <taxon>Bangiaceae</taxon>
        <taxon>Porphyra</taxon>
    </lineage>
</organism>
<evidence type="ECO:0000256" key="1">
    <source>
        <dbReference type="SAM" id="MobiDB-lite"/>
    </source>
</evidence>
<sequence length="310" mass="32410">MCEGDNAMDAPQNRWIRIIDRIGFFSDEDEHASRVVNRGLSFAYRQKELDAAAKAIALRSERTRATVGLDCLDGAALGREHSMGAALEQGDLAGADEFPAGGLVVDHDGASGHNGRKASRGGMRTAVVSDEDCHDVPVGGTVVRRDAARQPSSHGHDELPEGGVLVDARRDPSGGGASADASAALPGAAATSAAPPAAAATAAAADDAQDAALVKVAGATPTTDRDTPPPMVKPSDKAVASVTRVLDLIKDRDDCKHVLHKLYVDDLVCLARIHCGLAVERLILANSVETDWAPVRALLKELWPSWSIPS</sequence>
<reference evidence="2 3" key="1">
    <citation type="submission" date="2017-03" db="EMBL/GenBank/DDBJ databases">
        <title>WGS assembly of Porphyra umbilicalis.</title>
        <authorList>
            <person name="Brawley S.H."/>
            <person name="Blouin N.A."/>
            <person name="Ficko-Blean E."/>
            <person name="Wheeler G.L."/>
            <person name="Lohr M."/>
            <person name="Goodson H.V."/>
            <person name="Jenkins J.W."/>
            <person name="Blaby-Haas C.E."/>
            <person name="Helliwell K.E."/>
            <person name="Chan C."/>
            <person name="Marriage T."/>
            <person name="Bhattacharya D."/>
            <person name="Klein A.S."/>
            <person name="Badis Y."/>
            <person name="Brodie J."/>
            <person name="Cao Y."/>
            <person name="Collen J."/>
            <person name="Dittami S.M."/>
            <person name="Gachon C.M."/>
            <person name="Green B.R."/>
            <person name="Karpowicz S."/>
            <person name="Kim J.W."/>
            <person name="Kudahl U."/>
            <person name="Lin S."/>
            <person name="Michel G."/>
            <person name="Mittag M."/>
            <person name="Olson B.J."/>
            <person name="Pangilinan J."/>
            <person name="Peng Y."/>
            <person name="Qiu H."/>
            <person name="Shu S."/>
            <person name="Singer J.T."/>
            <person name="Smith A.G."/>
            <person name="Sprecher B.N."/>
            <person name="Wagner V."/>
            <person name="Wang W."/>
            <person name="Wang Z.-Y."/>
            <person name="Yan J."/>
            <person name="Yarish C."/>
            <person name="Zoeuner-Riek S."/>
            <person name="Zhuang Y."/>
            <person name="Zou Y."/>
            <person name="Lindquist E.A."/>
            <person name="Grimwood J."/>
            <person name="Barry K."/>
            <person name="Rokhsar D.S."/>
            <person name="Schmutz J."/>
            <person name="Stiller J.W."/>
            <person name="Grossman A.R."/>
            <person name="Prochnik S.E."/>
        </authorList>
    </citation>
    <scope>NUCLEOTIDE SEQUENCE [LARGE SCALE GENOMIC DNA]</scope>
    <source>
        <strain evidence="2">4086291</strain>
    </source>
</reference>
<name>A0A1X6PKC6_PORUM</name>
<feature type="compositionally biased region" description="Basic and acidic residues" evidence="1">
    <location>
        <begin position="146"/>
        <end position="159"/>
    </location>
</feature>
<feature type="region of interest" description="Disordered" evidence="1">
    <location>
        <begin position="146"/>
        <end position="182"/>
    </location>
</feature>
<protein>
    <submittedName>
        <fullName evidence="2">Uncharacterized protein</fullName>
    </submittedName>
</protein>
<dbReference type="AlphaFoldDB" id="A0A1X6PKC6"/>
<evidence type="ECO:0000313" key="2">
    <source>
        <dbReference type="EMBL" id="OSX81216.1"/>
    </source>
</evidence>
<evidence type="ECO:0000313" key="3">
    <source>
        <dbReference type="Proteomes" id="UP000218209"/>
    </source>
</evidence>
<accession>A0A1X6PKC6</accession>
<proteinExistence type="predicted"/>
<gene>
    <name evidence="2" type="ORF">BU14_0023s0021</name>
</gene>